<dbReference type="PANTHER" id="PTHR31907">
    <property type="entry name" value="MLP-LIKE PROTEIN 423"/>
    <property type="match status" value="1"/>
</dbReference>
<keyword evidence="3" id="KW-1185">Reference proteome</keyword>
<dbReference type="OMA" id="WRYVHGK"/>
<name>A0A022PSL1_ERYGU</name>
<protein>
    <recommendedName>
        <fullName evidence="1">Bet v I/Major latex protein domain-containing protein</fullName>
    </recommendedName>
</protein>
<dbReference type="eggNOG" id="ENOG502S1DK">
    <property type="taxonomic scope" value="Eukaryota"/>
</dbReference>
<dbReference type="SUPFAM" id="SSF55961">
    <property type="entry name" value="Bet v1-like"/>
    <property type="match status" value="1"/>
</dbReference>
<dbReference type="OrthoDB" id="1847301at2759"/>
<feature type="domain" description="Bet v I/Major latex protein" evidence="1">
    <location>
        <begin position="35"/>
        <end position="185"/>
    </location>
</feature>
<dbReference type="InterPro" id="IPR000916">
    <property type="entry name" value="Bet_v_I/MLP"/>
</dbReference>
<dbReference type="InterPro" id="IPR023393">
    <property type="entry name" value="START-like_dom_sf"/>
</dbReference>
<dbReference type="Proteomes" id="UP000030748">
    <property type="component" value="Unassembled WGS sequence"/>
</dbReference>
<dbReference type="InterPro" id="IPR051761">
    <property type="entry name" value="MLP-like_ligand-binding"/>
</dbReference>
<evidence type="ECO:0000313" key="3">
    <source>
        <dbReference type="Proteomes" id="UP000030748"/>
    </source>
</evidence>
<gene>
    <name evidence="2" type="ORF">MIMGU_mgv1a014581mg</name>
</gene>
<reference evidence="2 3" key="1">
    <citation type="journal article" date="2013" name="Proc. Natl. Acad. Sci. U.S.A.">
        <title>Fine-scale variation in meiotic recombination in Mimulus inferred from population shotgun sequencing.</title>
        <authorList>
            <person name="Hellsten U."/>
            <person name="Wright K.M."/>
            <person name="Jenkins J."/>
            <person name="Shu S."/>
            <person name="Yuan Y."/>
            <person name="Wessler S.R."/>
            <person name="Schmutz J."/>
            <person name="Willis J.H."/>
            <person name="Rokhsar D.S."/>
        </authorList>
    </citation>
    <scope>NUCLEOTIDE SEQUENCE [LARGE SCALE GENOMIC DNA]</scope>
    <source>
        <strain evidence="3">cv. DUN x IM62</strain>
    </source>
</reference>
<evidence type="ECO:0000313" key="2">
    <source>
        <dbReference type="EMBL" id="EYU17813.1"/>
    </source>
</evidence>
<dbReference type="EMBL" id="KI632363">
    <property type="protein sequence ID" value="EYU17813.1"/>
    <property type="molecule type" value="Genomic_DNA"/>
</dbReference>
<dbReference type="AlphaFoldDB" id="A0A022PSL1"/>
<evidence type="ECO:0000259" key="1">
    <source>
        <dbReference type="SMART" id="SM01037"/>
    </source>
</evidence>
<organism evidence="2 3">
    <name type="scientific">Erythranthe guttata</name>
    <name type="common">Yellow monkey flower</name>
    <name type="synonym">Mimulus guttatus</name>
    <dbReference type="NCBI Taxonomy" id="4155"/>
    <lineage>
        <taxon>Eukaryota</taxon>
        <taxon>Viridiplantae</taxon>
        <taxon>Streptophyta</taxon>
        <taxon>Embryophyta</taxon>
        <taxon>Tracheophyta</taxon>
        <taxon>Spermatophyta</taxon>
        <taxon>Magnoliopsida</taxon>
        <taxon>eudicotyledons</taxon>
        <taxon>Gunneridae</taxon>
        <taxon>Pentapetalae</taxon>
        <taxon>asterids</taxon>
        <taxon>lamiids</taxon>
        <taxon>Lamiales</taxon>
        <taxon>Phrymaceae</taxon>
        <taxon>Erythranthe</taxon>
    </lineage>
</organism>
<sequence>MHLSKISLEQIYSLLITQISNIYFICKKEKKKKMGLPGKLIAAIEFKAGGDVFHELIRHKPDQLSTIHPGKVQGCDLHEGEFGHVGTVLSFKYTHGGKDRSSKQVITAIDEEQKLIQFKSIEGDCLLEEYKDFLITIHVETKNDIDLVTWTLEYELLNEDVEHPLSLLSFFIDMTKVIETHHIGK</sequence>
<proteinExistence type="predicted"/>
<dbReference type="SMART" id="SM01037">
    <property type="entry name" value="Bet_v_1"/>
    <property type="match status" value="1"/>
</dbReference>
<accession>A0A022PSL1</accession>
<dbReference type="KEGG" id="egt:105950422"/>
<dbReference type="Gene3D" id="3.30.530.20">
    <property type="match status" value="1"/>
</dbReference>
<dbReference type="Pfam" id="PF00407">
    <property type="entry name" value="Bet_v_1"/>
    <property type="match status" value="1"/>
</dbReference>
<dbReference type="GO" id="GO:0006952">
    <property type="term" value="P:defense response"/>
    <property type="evidence" value="ECO:0007669"/>
    <property type="project" value="InterPro"/>
</dbReference>
<dbReference type="STRING" id="4155.A0A022PSL1"/>
<dbReference type="CDD" id="cd07816">
    <property type="entry name" value="Bet_v1-like"/>
    <property type="match status" value="1"/>
</dbReference>